<name>A0A7S8FER6_9BACT</name>
<evidence type="ECO:0000256" key="1">
    <source>
        <dbReference type="SAM" id="Phobius"/>
    </source>
</evidence>
<gene>
    <name evidence="2" type="ORF">Nkreftii_002236</name>
</gene>
<evidence type="ECO:0008006" key="4">
    <source>
        <dbReference type="Google" id="ProtNLM"/>
    </source>
</evidence>
<organism evidence="2 3">
    <name type="scientific">Candidatus Nitrospira kreftii</name>
    <dbReference type="NCBI Taxonomy" id="2652173"/>
    <lineage>
        <taxon>Bacteria</taxon>
        <taxon>Pseudomonadati</taxon>
        <taxon>Nitrospirota</taxon>
        <taxon>Nitrospiria</taxon>
        <taxon>Nitrospirales</taxon>
        <taxon>Nitrospiraceae</taxon>
        <taxon>Nitrospira</taxon>
    </lineage>
</organism>
<keyword evidence="1" id="KW-0812">Transmembrane</keyword>
<dbReference type="Pfam" id="PF03843">
    <property type="entry name" value="Slp"/>
    <property type="match status" value="1"/>
</dbReference>
<reference evidence="2 3" key="1">
    <citation type="journal article" date="2020" name="ISME J.">
        <title>Enrichment and physiological characterization of a novel comammox Nitrospira indicates ammonium inhibition of complete nitrification.</title>
        <authorList>
            <person name="Sakoula D."/>
            <person name="Koch H."/>
            <person name="Frank J."/>
            <person name="Jetten M.S.M."/>
            <person name="van Kessel M.A.H.J."/>
            <person name="Lucker S."/>
        </authorList>
    </citation>
    <scope>NUCLEOTIDE SEQUENCE [LARGE SCALE GENOMIC DNA]</scope>
    <source>
        <strain evidence="2">Comreactor17</strain>
    </source>
</reference>
<protein>
    <recommendedName>
        <fullName evidence="4">Outer membrane lipoprotein, Slp family</fullName>
    </recommendedName>
</protein>
<dbReference type="EMBL" id="CP047423">
    <property type="protein sequence ID" value="QPD04462.1"/>
    <property type="molecule type" value="Genomic_DNA"/>
</dbReference>
<dbReference type="PANTHER" id="PTHR37530:SF1">
    <property type="entry name" value="OUTER MEMBRANE PROTEIN SLP"/>
    <property type="match status" value="1"/>
</dbReference>
<sequence length="205" mass="23020">MSYYAAPTVASRTDNGSHTMECARKWFILLFGLIAFLTAIGCNKYDVIPDGLESQLASDLTYETVRAAPNDHQGKLVAWGGEVLTAIRTKEGTKIEVLQLPLTDDLYPTEERVRSKGRFIAFDMEGTITDPAAIEPGTPVTIIGRIGPAQHEELQGVDYDYPRVDVLDMTVWVKKVVRGWRHLGAWGGLQYDPRPWTLYRSYRVD</sequence>
<dbReference type="KEGG" id="nkf:Nkreftii_002236"/>
<dbReference type="AlphaFoldDB" id="A0A7S8FER6"/>
<keyword evidence="1" id="KW-1133">Transmembrane helix</keyword>
<keyword evidence="1" id="KW-0472">Membrane</keyword>
<dbReference type="GO" id="GO:0019867">
    <property type="term" value="C:outer membrane"/>
    <property type="evidence" value="ECO:0007669"/>
    <property type="project" value="InterPro"/>
</dbReference>
<feature type="transmembrane region" description="Helical" evidence="1">
    <location>
        <begin position="26"/>
        <end position="45"/>
    </location>
</feature>
<dbReference type="Proteomes" id="UP000593737">
    <property type="component" value="Chromosome"/>
</dbReference>
<evidence type="ECO:0000313" key="3">
    <source>
        <dbReference type="Proteomes" id="UP000593737"/>
    </source>
</evidence>
<proteinExistence type="predicted"/>
<accession>A0A7S8FER6</accession>
<dbReference type="InterPro" id="IPR004658">
    <property type="entry name" value="OMP_Slp"/>
</dbReference>
<evidence type="ECO:0000313" key="2">
    <source>
        <dbReference type="EMBL" id="QPD04462.1"/>
    </source>
</evidence>
<dbReference type="PANTHER" id="PTHR37530">
    <property type="entry name" value="OUTER MEMBRANE PROTEIN SLP"/>
    <property type="match status" value="1"/>
</dbReference>